<proteinExistence type="predicted"/>
<dbReference type="EMBL" id="AMQM01005488">
    <property type="status" value="NOT_ANNOTATED_CDS"/>
    <property type="molecule type" value="Genomic_DNA"/>
</dbReference>
<dbReference type="InParanoid" id="T1F9Y4"/>
<reference evidence="3" key="1">
    <citation type="submission" date="2012-12" db="EMBL/GenBank/DDBJ databases">
        <authorList>
            <person name="Hellsten U."/>
            <person name="Grimwood J."/>
            <person name="Chapman J.A."/>
            <person name="Shapiro H."/>
            <person name="Aerts A."/>
            <person name="Otillar R.P."/>
            <person name="Terry A.Y."/>
            <person name="Boore J.L."/>
            <person name="Simakov O."/>
            <person name="Marletaz F."/>
            <person name="Cho S.-J."/>
            <person name="Edsinger-Gonzales E."/>
            <person name="Havlak P."/>
            <person name="Kuo D.-H."/>
            <person name="Larsson T."/>
            <person name="Lv J."/>
            <person name="Arendt D."/>
            <person name="Savage R."/>
            <person name="Osoegawa K."/>
            <person name="de Jong P."/>
            <person name="Lindberg D.R."/>
            <person name="Seaver E.C."/>
            <person name="Weisblat D.A."/>
            <person name="Putnam N.H."/>
            <person name="Grigoriev I.V."/>
            <person name="Rokhsar D.S."/>
        </authorList>
    </citation>
    <scope>NUCLEOTIDE SEQUENCE</scope>
</reference>
<dbReference type="CTD" id="20205633"/>
<evidence type="ECO:0000313" key="3">
    <source>
        <dbReference type="Proteomes" id="UP000015101"/>
    </source>
</evidence>
<dbReference type="EMBL" id="KB096945">
    <property type="protein sequence ID" value="ESO00510.1"/>
    <property type="molecule type" value="Genomic_DNA"/>
</dbReference>
<dbReference type="GeneID" id="20205633"/>
<protein>
    <submittedName>
        <fullName evidence="1 2">Uncharacterized protein</fullName>
    </submittedName>
</protein>
<gene>
    <name evidence="2" type="primary">20205633</name>
    <name evidence="1" type="ORF">HELRODRAFT_175952</name>
</gene>
<evidence type="ECO:0000313" key="1">
    <source>
        <dbReference type="EMBL" id="ESO00510.1"/>
    </source>
</evidence>
<organism evidence="2 3">
    <name type="scientific">Helobdella robusta</name>
    <name type="common">Californian leech</name>
    <dbReference type="NCBI Taxonomy" id="6412"/>
    <lineage>
        <taxon>Eukaryota</taxon>
        <taxon>Metazoa</taxon>
        <taxon>Spiralia</taxon>
        <taxon>Lophotrochozoa</taxon>
        <taxon>Annelida</taxon>
        <taxon>Clitellata</taxon>
        <taxon>Hirudinea</taxon>
        <taxon>Rhynchobdellida</taxon>
        <taxon>Glossiphoniidae</taxon>
        <taxon>Helobdella</taxon>
    </lineage>
</organism>
<keyword evidence="3" id="KW-1185">Reference proteome</keyword>
<dbReference type="KEGG" id="hro:HELRODRAFT_175952"/>
<accession>T1F9Y4</accession>
<dbReference type="HOGENOM" id="CLU_2199774_0_0_1"/>
<dbReference type="Proteomes" id="UP000015101">
    <property type="component" value="Unassembled WGS sequence"/>
</dbReference>
<sequence>MRKERMKNLSTTGIIAGKRDRGQQEITFVKSLCHLLNITTFQLLQNVKYRGNCYAIVSGFLTELVSQLKLHFGNLEPICYCRFHEKKHHLVYIMIPCLNLKTWIAYLL</sequence>
<name>T1F9Y4_HELRO</name>
<dbReference type="AlphaFoldDB" id="T1F9Y4"/>
<evidence type="ECO:0000313" key="2">
    <source>
        <dbReference type="EnsemblMetazoa" id="HelroP175952"/>
    </source>
</evidence>
<reference evidence="2" key="3">
    <citation type="submission" date="2015-06" db="UniProtKB">
        <authorList>
            <consortium name="EnsemblMetazoa"/>
        </authorList>
    </citation>
    <scope>IDENTIFICATION</scope>
</reference>
<dbReference type="EnsemblMetazoa" id="HelroT175952">
    <property type="protein sequence ID" value="HelroP175952"/>
    <property type="gene ID" value="HelroG175952"/>
</dbReference>
<dbReference type="RefSeq" id="XP_009021560.1">
    <property type="nucleotide sequence ID" value="XM_009023312.1"/>
</dbReference>
<dbReference type="OrthoDB" id="8196546at2759"/>
<reference evidence="1 3" key="2">
    <citation type="journal article" date="2013" name="Nature">
        <title>Insights into bilaterian evolution from three spiralian genomes.</title>
        <authorList>
            <person name="Simakov O."/>
            <person name="Marletaz F."/>
            <person name="Cho S.J."/>
            <person name="Edsinger-Gonzales E."/>
            <person name="Havlak P."/>
            <person name="Hellsten U."/>
            <person name="Kuo D.H."/>
            <person name="Larsson T."/>
            <person name="Lv J."/>
            <person name="Arendt D."/>
            <person name="Savage R."/>
            <person name="Osoegawa K."/>
            <person name="de Jong P."/>
            <person name="Grimwood J."/>
            <person name="Chapman J.A."/>
            <person name="Shapiro H."/>
            <person name="Aerts A."/>
            <person name="Otillar R.P."/>
            <person name="Terry A.Y."/>
            <person name="Boore J.L."/>
            <person name="Grigoriev I.V."/>
            <person name="Lindberg D.R."/>
            <person name="Seaver E.C."/>
            <person name="Weisblat D.A."/>
            <person name="Putnam N.H."/>
            <person name="Rokhsar D.S."/>
        </authorList>
    </citation>
    <scope>NUCLEOTIDE SEQUENCE</scope>
</reference>